<sequence length="362" mass="41299">MFENIDCLNASKNPAIENSGGVVEGWSASRAAYTNVSAVDTDTAIQIAAGIDGMTRARGGVSMKRTWNSRIWEETHLHNVQLVQWGMIMEQCKRRFPSEIVYIRPVSLEKQLYTDRGVRAVARSKRFARRKREKAPISHQLGAGFRSRSAAQRSILAIFEAMRRSSAVRASARPMKIWNFGGKMLDIVPLEMVNASSTGIFLARAELHTAISRDVSLPIFTQLCESSKVYADSPIKGPVTPEDEEKMRKLLPWHLAPEYLRHNPYILSGYRAPAVFSMECACELESRWTSSWYQEQPVIPYYAHQGVLTCLMENPLRVYAQLRRLSQRYSKLFHFLEKLSSFLVSYLSNSMMKILYLINLNY</sequence>
<accession>A0A6H5IWM7</accession>
<dbReference type="Proteomes" id="UP000479190">
    <property type="component" value="Unassembled WGS sequence"/>
</dbReference>
<gene>
    <name evidence="1" type="ORF">TBRA_LOCUS12077</name>
</gene>
<dbReference type="OrthoDB" id="529367at2759"/>
<keyword evidence="2" id="KW-1185">Reference proteome</keyword>
<name>A0A6H5IWM7_9HYME</name>
<reference evidence="1 2" key="1">
    <citation type="submission" date="2020-02" db="EMBL/GenBank/DDBJ databases">
        <authorList>
            <person name="Ferguson B K."/>
        </authorList>
    </citation>
    <scope>NUCLEOTIDE SEQUENCE [LARGE SCALE GENOMIC DNA]</scope>
</reference>
<organism evidence="1 2">
    <name type="scientific">Trichogramma brassicae</name>
    <dbReference type="NCBI Taxonomy" id="86971"/>
    <lineage>
        <taxon>Eukaryota</taxon>
        <taxon>Metazoa</taxon>
        <taxon>Ecdysozoa</taxon>
        <taxon>Arthropoda</taxon>
        <taxon>Hexapoda</taxon>
        <taxon>Insecta</taxon>
        <taxon>Pterygota</taxon>
        <taxon>Neoptera</taxon>
        <taxon>Endopterygota</taxon>
        <taxon>Hymenoptera</taxon>
        <taxon>Apocrita</taxon>
        <taxon>Proctotrupomorpha</taxon>
        <taxon>Chalcidoidea</taxon>
        <taxon>Trichogrammatidae</taxon>
        <taxon>Trichogramma</taxon>
    </lineage>
</organism>
<dbReference type="EMBL" id="CADCXV010001017">
    <property type="protein sequence ID" value="CAB0040358.1"/>
    <property type="molecule type" value="Genomic_DNA"/>
</dbReference>
<feature type="non-terminal residue" evidence="1">
    <location>
        <position position="362"/>
    </location>
</feature>
<evidence type="ECO:0000313" key="2">
    <source>
        <dbReference type="Proteomes" id="UP000479190"/>
    </source>
</evidence>
<proteinExistence type="predicted"/>
<protein>
    <submittedName>
        <fullName evidence="1">Uncharacterized protein</fullName>
    </submittedName>
</protein>
<evidence type="ECO:0000313" key="1">
    <source>
        <dbReference type="EMBL" id="CAB0040358.1"/>
    </source>
</evidence>
<dbReference type="AlphaFoldDB" id="A0A6H5IWM7"/>